<evidence type="ECO:0000313" key="5">
    <source>
        <dbReference type="Proteomes" id="UP000231162"/>
    </source>
</evidence>
<evidence type="ECO:0000256" key="1">
    <source>
        <dbReference type="SAM" id="MobiDB-lite"/>
    </source>
</evidence>
<evidence type="ECO:0000313" key="4">
    <source>
        <dbReference type="EMBL" id="PIS07155.1"/>
    </source>
</evidence>
<comment type="caution">
    <text evidence="4">The sequence shown here is derived from an EMBL/GenBank/DDBJ whole genome shotgun (WGS) entry which is preliminary data.</text>
</comment>
<proteinExistence type="predicted"/>
<organism evidence="4 5">
    <name type="scientific">Candidatus Berkelbacteria bacterium CG10_big_fil_rev_8_21_14_0_10_43_14</name>
    <dbReference type="NCBI Taxonomy" id="1974515"/>
    <lineage>
        <taxon>Bacteria</taxon>
        <taxon>Candidatus Berkelbacteria</taxon>
    </lineage>
</organism>
<dbReference type="EMBL" id="PEZX01000014">
    <property type="protein sequence ID" value="PIS07155.1"/>
    <property type="molecule type" value="Genomic_DNA"/>
</dbReference>
<protein>
    <recommendedName>
        <fullName evidence="3">Peptidase C39-like domain-containing protein</fullName>
    </recommendedName>
</protein>
<keyword evidence="2" id="KW-0812">Transmembrane</keyword>
<dbReference type="Gene3D" id="3.90.70.10">
    <property type="entry name" value="Cysteine proteinases"/>
    <property type="match status" value="1"/>
</dbReference>
<dbReference type="Proteomes" id="UP000231162">
    <property type="component" value="Unassembled WGS sequence"/>
</dbReference>
<accession>A0A2M6R9D5</accession>
<feature type="transmembrane region" description="Helical" evidence="2">
    <location>
        <begin position="6"/>
        <end position="27"/>
    </location>
</feature>
<keyword evidence="2" id="KW-0472">Membrane</keyword>
<evidence type="ECO:0000256" key="2">
    <source>
        <dbReference type="SAM" id="Phobius"/>
    </source>
</evidence>
<feature type="compositionally biased region" description="Pro residues" evidence="1">
    <location>
        <begin position="43"/>
        <end position="52"/>
    </location>
</feature>
<dbReference type="Pfam" id="PF13529">
    <property type="entry name" value="Peptidase_C39_2"/>
    <property type="match status" value="1"/>
</dbReference>
<dbReference type="AlphaFoldDB" id="A0A2M6R9D5"/>
<dbReference type="InterPro" id="IPR039564">
    <property type="entry name" value="Peptidase_C39-like"/>
</dbReference>
<feature type="domain" description="Peptidase C39-like" evidence="3">
    <location>
        <begin position="78"/>
        <end position="217"/>
    </location>
</feature>
<name>A0A2M6R9D5_9BACT</name>
<sequence length="259" mass="28863">MKNKTYFVSVIICALTLLCGYGILLFFGSSHTQPKQSQTVVIKPPPDQPTEPQPNAQQESAPTPSVETPPPVPTHILLDVPFTPQAPDAHWDPLHEEACEEASLIQVVAYFRKWDLTKERAEKEIQDLTAWEKEHGYSDDITAQELADIARTKFDLLASVSSDVTTQSIKQALIDGKHVILPLHGQDIGNPYYKQPGPPYHMLTIVGFDNNEVITNDVGTKRGNNYRYSFSTLIGAVHDWTGNKDTVREGKKVMVVISQ</sequence>
<reference evidence="5" key="1">
    <citation type="submission" date="2017-09" db="EMBL/GenBank/DDBJ databases">
        <title>Depth-based differentiation of microbial function through sediment-hosted aquifers and enrichment of novel symbionts in the deep terrestrial subsurface.</title>
        <authorList>
            <person name="Probst A.J."/>
            <person name="Ladd B."/>
            <person name="Jarett J.K."/>
            <person name="Geller-Mcgrath D.E."/>
            <person name="Sieber C.M.K."/>
            <person name="Emerson J.B."/>
            <person name="Anantharaman K."/>
            <person name="Thomas B.C."/>
            <person name="Malmstrom R."/>
            <person name="Stieglmeier M."/>
            <person name="Klingl A."/>
            <person name="Woyke T."/>
            <person name="Ryan C.M."/>
            <person name="Banfield J.F."/>
        </authorList>
    </citation>
    <scope>NUCLEOTIDE SEQUENCE [LARGE SCALE GENOMIC DNA]</scope>
</reference>
<gene>
    <name evidence="4" type="ORF">COT79_00835</name>
</gene>
<feature type="region of interest" description="Disordered" evidence="1">
    <location>
        <begin position="37"/>
        <end position="74"/>
    </location>
</feature>
<evidence type="ECO:0000259" key="3">
    <source>
        <dbReference type="Pfam" id="PF13529"/>
    </source>
</evidence>
<keyword evidence="2" id="KW-1133">Transmembrane helix</keyword>